<dbReference type="AlphaFoldDB" id="A0A2N5SLR4"/>
<evidence type="ECO:0000313" key="2">
    <source>
        <dbReference type="EMBL" id="PLW52846.1"/>
    </source>
</evidence>
<dbReference type="Proteomes" id="UP000235388">
    <property type="component" value="Unassembled WGS sequence"/>
</dbReference>
<accession>A0A2N5SLR4</accession>
<proteinExistence type="predicted"/>
<name>A0A2N5SLR4_9BASI</name>
<keyword evidence="3" id="KW-1185">Reference proteome</keyword>
<sequence length="111" mass="12020">MDLCKTRVQGGYAVHYSQVLNSQLSRPQSHLHLASISVKPIAPLGTTHSPKTLPTLALPPSQLSPALPATMLTHKKTWSLQHNIPQNSFKSIICQLSAPTNLPIQPSINSP</sequence>
<gene>
    <name evidence="2" type="ORF">PCANC_08694</name>
    <name evidence="1" type="ORF">PCANC_16986</name>
</gene>
<dbReference type="EMBL" id="PGCJ01000928">
    <property type="protein sequence ID" value="PLW14169.1"/>
    <property type="molecule type" value="Genomic_DNA"/>
</dbReference>
<evidence type="ECO:0000313" key="1">
    <source>
        <dbReference type="EMBL" id="PLW14169.1"/>
    </source>
</evidence>
<reference evidence="1 3" key="1">
    <citation type="submission" date="2017-11" db="EMBL/GenBank/DDBJ databases">
        <title>De novo assembly and phasing of dikaryotic genomes from two isolates of Puccinia coronata f. sp. avenae, the causal agent of oat crown rust.</title>
        <authorList>
            <person name="Miller M.E."/>
            <person name="Zhang Y."/>
            <person name="Omidvar V."/>
            <person name="Sperschneider J."/>
            <person name="Schwessinger B."/>
            <person name="Raley C."/>
            <person name="Palmer J.M."/>
            <person name="Garnica D."/>
            <person name="Upadhyaya N."/>
            <person name="Rathjen J."/>
            <person name="Taylor J.M."/>
            <person name="Park R.F."/>
            <person name="Dodds P.N."/>
            <person name="Hirsch C.D."/>
            <person name="Kianian S.F."/>
            <person name="Figueroa M."/>
        </authorList>
    </citation>
    <scope>NUCLEOTIDE SEQUENCE [LARGE SCALE GENOMIC DNA]</scope>
    <source>
        <strain evidence="1">12NC29</strain>
    </source>
</reference>
<evidence type="ECO:0000313" key="3">
    <source>
        <dbReference type="Proteomes" id="UP000235388"/>
    </source>
</evidence>
<dbReference type="EMBL" id="PGCJ01000072">
    <property type="protein sequence ID" value="PLW52846.1"/>
    <property type="molecule type" value="Genomic_DNA"/>
</dbReference>
<comment type="caution">
    <text evidence="1">The sequence shown here is derived from an EMBL/GenBank/DDBJ whole genome shotgun (WGS) entry which is preliminary data.</text>
</comment>
<protein>
    <submittedName>
        <fullName evidence="1">Uncharacterized protein</fullName>
    </submittedName>
</protein>
<organism evidence="1 3">
    <name type="scientific">Puccinia coronata f. sp. avenae</name>
    <dbReference type="NCBI Taxonomy" id="200324"/>
    <lineage>
        <taxon>Eukaryota</taxon>
        <taxon>Fungi</taxon>
        <taxon>Dikarya</taxon>
        <taxon>Basidiomycota</taxon>
        <taxon>Pucciniomycotina</taxon>
        <taxon>Pucciniomycetes</taxon>
        <taxon>Pucciniales</taxon>
        <taxon>Pucciniaceae</taxon>
        <taxon>Puccinia</taxon>
    </lineage>
</organism>